<dbReference type="AlphaFoldDB" id="A0A8S3BVQ9"/>
<comment type="caution">
    <text evidence="1">The sequence shown here is derived from an EMBL/GenBank/DDBJ whole genome shotgun (WGS) entry which is preliminary data.</text>
</comment>
<proteinExistence type="predicted"/>
<protein>
    <submittedName>
        <fullName evidence="1">Uncharacterized protein</fullName>
    </submittedName>
</protein>
<sequence length="54" mass="5790">LLLLLNTGGAGGGGGGGGNPTKPLEGDWFDIISIWIEQKKENNEDLNTNKNYLF</sequence>
<gene>
    <name evidence="1" type="ORF">BYL167_LOCUS50461</name>
    <name evidence="2" type="ORF">GIL414_LOCUS58988</name>
</gene>
<dbReference type="EMBL" id="CAJOBH010154555">
    <property type="protein sequence ID" value="CAF4857787.1"/>
    <property type="molecule type" value="Genomic_DNA"/>
</dbReference>
<feature type="non-terminal residue" evidence="1">
    <location>
        <position position="1"/>
    </location>
</feature>
<evidence type="ECO:0000313" key="2">
    <source>
        <dbReference type="EMBL" id="CAF5032826.1"/>
    </source>
</evidence>
<accession>A0A8S3BVQ9</accession>
<organism evidence="1 3">
    <name type="scientific">Rotaria magnacalcarata</name>
    <dbReference type="NCBI Taxonomy" id="392030"/>
    <lineage>
        <taxon>Eukaryota</taxon>
        <taxon>Metazoa</taxon>
        <taxon>Spiralia</taxon>
        <taxon>Gnathifera</taxon>
        <taxon>Rotifera</taxon>
        <taxon>Eurotatoria</taxon>
        <taxon>Bdelloidea</taxon>
        <taxon>Philodinida</taxon>
        <taxon>Philodinidae</taxon>
        <taxon>Rotaria</taxon>
    </lineage>
</organism>
<name>A0A8S3BVQ9_9BILA</name>
<evidence type="ECO:0000313" key="1">
    <source>
        <dbReference type="EMBL" id="CAF4857787.1"/>
    </source>
</evidence>
<dbReference type="Proteomes" id="UP000681967">
    <property type="component" value="Unassembled WGS sequence"/>
</dbReference>
<dbReference type="Proteomes" id="UP000681720">
    <property type="component" value="Unassembled WGS sequence"/>
</dbReference>
<evidence type="ECO:0000313" key="3">
    <source>
        <dbReference type="Proteomes" id="UP000681967"/>
    </source>
</evidence>
<reference evidence="1" key="1">
    <citation type="submission" date="2021-02" db="EMBL/GenBank/DDBJ databases">
        <authorList>
            <person name="Nowell W R."/>
        </authorList>
    </citation>
    <scope>NUCLEOTIDE SEQUENCE</scope>
</reference>
<dbReference type="EMBL" id="CAJOBJ010220880">
    <property type="protein sequence ID" value="CAF5032826.1"/>
    <property type="molecule type" value="Genomic_DNA"/>
</dbReference>